<dbReference type="Gene3D" id="3.40.50.150">
    <property type="entry name" value="Vaccinia Virus protein VP39"/>
    <property type="match status" value="1"/>
</dbReference>
<dbReference type="GO" id="GO:0032259">
    <property type="term" value="P:methylation"/>
    <property type="evidence" value="ECO:0007669"/>
    <property type="project" value="UniProtKB-KW"/>
</dbReference>
<evidence type="ECO:0000313" key="2">
    <source>
        <dbReference type="EMBL" id="GAA4406045.1"/>
    </source>
</evidence>
<dbReference type="Pfam" id="PF13649">
    <property type="entry name" value="Methyltransf_25"/>
    <property type="match status" value="1"/>
</dbReference>
<dbReference type="Proteomes" id="UP001500945">
    <property type="component" value="Unassembled WGS sequence"/>
</dbReference>
<sequence length="280" mass="29693">MTDTTHAAPGIHYGAAPEVKQKHRAMWALGDYPAVAAEIVAPLGGVLVDACEVGPGHQVLDVAAGTGTVALPAARAGASVTASDLTPELLAVGERTARAEELDVAWHEGDAEALPYPDGSFDVTTSCVGVMFAPFHRAAAHELVRVTRAGGRIGLVSWTPEGFIGQMFSVMRPYAPPPPPGASPAPLWGSEPHVLDLLGDRVDEVDTARAHLPVDRFDDGAAFRDYFKTRYGPTIAVYRTLADTPERAAELDAALADLGDRHLSGGVMAWEYLLLTARRR</sequence>
<feature type="domain" description="Methyltransferase" evidence="1">
    <location>
        <begin position="59"/>
        <end position="151"/>
    </location>
</feature>
<dbReference type="SUPFAM" id="SSF53335">
    <property type="entry name" value="S-adenosyl-L-methionine-dependent methyltransferases"/>
    <property type="match status" value="1"/>
</dbReference>
<keyword evidence="2" id="KW-0489">Methyltransferase</keyword>
<name>A0ABP8KG62_9MICO</name>
<dbReference type="InterPro" id="IPR041698">
    <property type="entry name" value="Methyltransf_25"/>
</dbReference>
<proteinExistence type="predicted"/>
<evidence type="ECO:0000313" key="3">
    <source>
        <dbReference type="Proteomes" id="UP001500945"/>
    </source>
</evidence>
<dbReference type="RefSeq" id="WP_345205361.1">
    <property type="nucleotide sequence ID" value="NZ_BAABGM010000013.1"/>
</dbReference>
<dbReference type="InterPro" id="IPR029063">
    <property type="entry name" value="SAM-dependent_MTases_sf"/>
</dbReference>
<keyword evidence="3" id="KW-1185">Reference proteome</keyword>
<protein>
    <submittedName>
        <fullName evidence="2">Class I SAM-dependent methyltransferase</fullName>
    </submittedName>
</protein>
<organism evidence="2 3">
    <name type="scientific">Fodinibacter luteus</name>
    <dbReference type="NCBI Taxonomy" id="552064"/>
    <lineage>
        <taxon>Bacteria</taxon>
        <taxon>Bacillati</taxon>
        <taxon>Actinomycetota</taxon>
        <taxon>Actinomycetes</taxon>
        <taxon>Micrococcales</taxon>
        <taxon>Intrasporangiaceae</taxon>
        <taxon>Fodinibacter (ex Wang et al. 2009)</taxon>
    </lineage>
</organism>
<comment type="caution">
    <text evidence="2">The sequence shown here is derived from an EMBL/GenBank/DDBJ whole genome shotgun (WGS) entry which is preliminary data.</text>
</comment>
<dbReference type="PANTHER" id="PTHR43591">
    <property type="entry name" value="METHYLTRANSFERASE"/>
    <property type="match status" value="1"/>
</dbReference>
<evidence type="ECO:0000259" key="1">
    <source>
        <dbReference type="Pfam" id="PF13649"/>
    </source>
</evidence>
<accession>A0ABP8KG62</accession>
<keyword evidence="2" id="KW-0808">Transferase</keyword>
<dbReference type="PANTHER" id="PTHR43591:SF24">
    <property type="entry name" value="2-METHOXY-6-POLYPRENYL-1,4-BENZOQUINOL METHYLASE, MITOCHONDRIAL"/>
    <property type="match status" value="1"/>
</dbReference>
<dbReference type="CDD" id="cd02440">
    <property type="entry name" value="AdoMet_MTases"/>
    <property type="match status" value="1"/>
</dbReference>
<gene>
    <name evidence="2" type="ORF">GCM10023168_20360</name>
</gene>
<dbReference type="EMBL" id="BAABGM010000013">
    <property type="protein sequence ID" value="GAA4406045.1"/>
    <property type="molecule type" value="Genomic_DNA"/>
</dbReference>
<reference evidence="3" key="1">
    <citation type="journal article" date="2019" name="Int. J. Syst. Evol. Microbiol.">
        <title>The Global Catalogue of Microorganisms (GCM) 10K type strain sequencing project: providing services to taxonomists for standard genome sequencing and annotation.</title>
        <authorList>
            <consortium name="The Broad Institute Genomics Platform"/>
            <consortium name="The Broad Institute Genome Sequencing Center for Infectious Disease"/>
            <person name="Wu L."/>
            <person name="Ma J."/>
        </authorList>
    </citation>
    <scope>NUCLEOTIDE SEQUENCE [LARGE SCALE GENOMIC DNA]</scope>
    <source>
        <strain evidence="3">JCM 17809</strain>
    </source>
</reference>
<dbReference type="GO" id="GO:0008168">
    <property type="term" value="F:methyltransferase activity"/>
    <property type="evidence" value="ECO:0007669"/>
    <property type="project" value="UniProtKB-KW"/>
</dbReference>